<dbReference type="OrthoDB" id="1202724at2"/>
<proteinExistence type="predicted"/>
<dbReference type="RefSeq" id="WP_004570068.1">
    <property type="nucleotide sequence ID" value="NZ_CH724148.1"/>
</dbReference>
<protein>
    <submittedName>
        <fullName evidence="1">Uncharacterized protein</fullName>
    </submittedName>
</protein>
<evidence type="ECO:0000313" key="1">
    <source>
        <dbReference type="EMBL" id="EAR12400.1"/>
    </source>
</evidence>
<dbReference type="EMBL" id="AAOG01000002">
    <property type="protein sequence ID" value="EAR12400.1"/>
    <property type="molecule type" value="Genomic_DNA"/>
</dbReference>
<sequence>MKNIILIICLLIVNLSFSQKDSKPFVKKVFYNHVEEKQQQTNAFNFFGLQGLEKLKLLKSIKPTNNSEGKFPFYNNNKQLLDLELAVNKEIAAEEMMVGEQIKKKTIFVDKVVLKILKDNNIECAEYISRVDFQRGRTSHFSENYTLDVNKLTFTYQFKNEVEFKIGKDLYAYLSKIYKSELDKTLLNSLNLFVMNF</sequence>
<dbReference type="AlphaFoldDB" id="A4BZ07"/>
<comment type="caution">
    <text evidence="1">The sequence shown here is derived from an EMBL/GenBank/DDBJ whole genome shotgun (WGS) entry which is preliminary data.</text>
</comment>
<evidence type="ECO:0000313" key="2">
    <source>
        <dbReference type="Proteomes" id="UP000003053"/>
    </source>
</evidence>
<keyword evidence="2" id="KW-1185">Reference proteome</keyword>
<organism evidence="1 2">
    <name type="scientific">Polaribacter irgensii 23-P</name>
    <dbReference type="NCBI Taxonomy" id="313594"/>
    <lineage>
        <taxon>Bacteria</taxon>
        <taxon>Pseudomonadati</taxon>
        <taxon>Bacteroidota</taxon>
        <taxon>Flavobacteriia</taxon>
        <taxon>Flavobacteriales</taxon>
        <taxon>Flavobacteriaceae</taxon>
    </lineage>
</organism>
<accession>A4BZ07</accession>
<gene>
    <name evidence="1" type="ORF">PI23P_07240</name>
</gene>
<dbReference type="Proteomes" id="UP000003053">
    <property type="component" value="Unassembled WGS sequence"/>
</dbReference>
<reference evidence="1 2" key="1">
    <citation type="submission" date="2006-02" db="EMBL/GenBank/DDBJ databases">
        <authorList>
            <person name="Murray A."/>
            <person name="Staley J."/>
            <person name="Ferriera S."/>
            <person name="Johnson J."/>
            <person name="Kravitz S."/>
            <person name="Halpern A."/>
            <person name="Remington K."/>
            <person name="Beeson K."/>
            <person name="Tran B."/>
            <person name="Rogers Y.-H."/>
            <person name="Friedman R."/>
            <person name="Venter J.C."/>
        </authorList>
    </citation>
    <scope>NUCLEOTIDE SEQUENCE [LARGE SCALE GENOMIC DNA]</scope>
    <source>
        <strain evidence="1 2">23-P</strain>
    </source>
</reference>
<dbReference type="HOGENOM" id="CLU_1383023_0_0_10"/>
<name>A4BZ07_9FLAO</name>